<dbReference type="Proteomes" id="UP000284706">
    <property type="component" value="Unassembled WGS sequence"/>
</dbReference>
<dbReference type="EMBL" id="NHYE01001345">
    <property type="protein sequence ID" value="PPQ96622.1"/>
    <property type="molecule type" value="Genomic_DNA"/>
</dbReference>
<reference evidence="2 3" key="1">
    <citation type="journal article" date="2018" name="Evol. Lett.">
        <title>Horizontal gene cluster transfer increased hallucinogenic mushroom diversity.</title>
        <authorList>
            <person name="Reynolds H.T."/>
            <person name="Vijayakumar V."/>
            <person name="Gluck-Thaler E."/>
            <person name="Korotkin H.B."/>
            <person name="Matheny P.B."/>
            <person name="Slot J.C."/>
        </authorList>
    </citation>
    <scope>NUCLEOTIDE SEQUENCE [LARGE SCALE GENOMIC DNA]</scope>
    <source>
        <strain evidence="2 3">SRW20</strain>
    </source>
</reference>
<evidence type="ECO:0000313" key="2">
    <source>
        <dbReference type="EMBL" id="PPQ96622.1"/>
    </source>
</evidence>
<dbReference type="AlphaFoldDB" id="A0A409Y0U3"/>
<dbReference type="InParanoid" id="A0A409Y0U3"/>
<sequence length="162" mass="18616">MTVERLIRTCDERHTNEFKRWLRFRLTMRAITDLPKELCDHPYFSHENREIWVVREEFKSFTRHLVIASDSERAKAALWKKRNASKPLWAKRDSDIVVFDDQGEGSSQSGESHVDSSNGGTPSDEDGPSTPKKRRVMGGPRVLIDLTLSPAMERIISEEGFA</sequence>
<name>A0A409Y0U3_9AGAR</name>
<protein>
    <submittedName>
        <fullName evidence="2">Uncharacterized protein</fullName>
    </submittedName>
</protein>
<comment type="caution">
    <text evidence="2">The sequence shown here is derived from an EMBL/GenBank/DDBJ whole genome shotgun (WGS) entry which is preliminary data.</text>
</comment>
<evidence type="ECO:0000256" key="1">
    <source>
        <dbReference type="SAM" id="MobiDB-lite"/>
    </source>
</evidence>
<accession>A0A409Y0U3</accession>
<organism evidence="2 3">
    <name type="scientific">Gymnopilus dilepis</name>
    <dbReference type="NCBI Taxonomy" id="231916"/>
    <lineage>
        <taxon>Eukaryota</taxon>
        <taxon>Fungi</taxon>
        <taxon>Dikarya</taxon>
        <taxon>Basidiomycota</taxon>
        <taxon>Agaricomycotina</taxon>
        <taxon>Agaricomycetes</taxon>
        <taxon>Agaricomycetidae</taxon>
        <taxon>Agaricales</taxon>
        <taxon>Agaricineae</taxon>
        <taxon>Hymenogastraceae</taxon>
        <taxon>Gymnopilus</taxon>
    </lineage>
</organism>
<proteinExistence type="predicted"/>
<evidence type="ECO:0000313" key="3">
    <source>
        <dbReference type="Proteomes" id="UP000284706"/>
    </source>
</evidence>
<dbReference type="OrthoDB" id="3117186at2759"/>
<keyword evidence="3" id="KW-1185">Reference proteome</keyword>
<feature type="region of interest" description="Disordered" evidence="1">
    <location>
        <begin position="100"/>
        <end position="139"/>
    </location>
</feature>
<gene>
    <name evidence="2" type="ORF">CVT26_010686</name>
</gene>